<dbReference type="HAMAP" id="MF_00117">
    <property type="entry name" value="HslO"/>
    <property type="match status" value="1"/>
</dbReference>
<evidence type="ECO:0000256" key="6">
    <source>
        <dbReference type="HAMAP-Rule" id="MF_00117"/>
    </source>
</evidence>
<dbReference type="Proteomes" id="UP000015961">
    <property type="component" value="Unassembled WGS sequence"/>
</dbReference>
<dbReference type="NCBIfam" id="NF001033">
    <property type="entry name" value="PRK00114.1"/>
    <property type="match status" value="1"/>
</dbReference>
<name>S0P5V8_9ENTE</name>
<dbReference type="STRING" id="1140003.OMY_02243"/>
<dbReference type="AlphaFoldDB" id="S0P5V8"/>
<comment type="function">
    <text evidence="6">Redox regulated molecular chaperone. Protects both thermally unfolding and oxidatively damaged proteins from irreversible aggregation. Plays an important role in the bacterial defense system toward oxidative stress.</text>
</comment>
<comment type="similarity">
    <text evidence="6">Belongs to the HSP33 family.</text>
</comment>
<dbReference type="Gene3D" id="3.55.30.10">
    <property type="entry name" value="Hsp33 domain"/>
    <property type="match status" value="1"/>
</dbReference>
<feature type="disulfide bond" description="Redox-active" evidence="6">
    <location>
        <begin position="271"/>
        <end position="274"/>
    </location>
</feature>
<reference evidence="7 8" key="1">
    <citation type="submission" date="2013-03" db="EMBL/GenBank/DDBJ databases">
        <title>The Genome Sequence of Enterococcus sulfureus ATCC_49903 (PacBio/Illumina hybrid assembly).</title>
        <authorList>
            <consortium name="The Broad Institute Genomics Platform"/>
            <consortium name="The Broad Institute Genome Sequencing Center for Infectious Disease"/>
            <person name="Earl A."/>
            <person name="Russ C."/>
            <person name="Gilmore M."/>
            <person name="Surin D."/>
            <person name="Walker B."/>
            <person name="Young S."/>
            <person name="Zeng Q."/>
            <person name="Gargeya S."/>
            <person name="Fitzgerald M."/>
            <person name="Haas B."/>
            <person name="Abouelleil A."/>
            <person name="Allen A.W."/>
            <person name="Alvarado L."/>
            <person name="Arachchi H.M."/>
            <person name="Berlin A.M."/>
            <person name="Chapman S.B."/>
            <person name="Gainer-Dewar J."/>
            <person name="Goldberg J."/>
            <person name="Griggs A."/>
            <person name="Gujja S."/>
            <person name="Hansen M."/>
            <person name="Howarth C."/>
            <person name="Imamovic A."/>
            <person name="Ireland A."/>
            <person name="Larimer J."/>
            <person name="McCowan C."/>
            <person name="Murphy C."/>
            <person name="Pearson M."/>
            <person name="Poon T.W."/>
            <person name="Priest M."/>
            <person name="Roberts A."/>
            <person name="Saif S."/>
            <person name="Shea T."/>
            <person name="Sisk P."/>
            <person name="Sykes S."/>
            <person name="Wortman J."/>
            <person name="Nusbaum C."/>
            <person name="Birren B."/>
        </authorList>
    </citation>
    <scope>NUCLEOTIDE SEQUENCE [LARGE SCALE GENOMIC DNA]</scope>
    <source>
        <strain evidence="7 8">ATCC 49903</strain>
    </source>
</reference>
<dbReference type="InterPro" id="IPR000397">
    <property type="entry name" value="Heat_shock_Hsp33"/>
</dbReference>
<dbReference type="GO" id="GO:0005737">
    <property type="term" value="C:cytoplasm"/>
    <property type="evidence" value="ECO:0007669"/>
    <property type="project" value="UniProtKB-SubCell"/>
</dbReference>
<evidence type="ECO:0000256" key="4">
    <source>
        <dbReference type="ARBA" id="ARBA00023186"/>
    </source>
</evidence>
<comment type="PTM">
    <text evidence="6">Under oxidizing conditions two disulfide bonds are formed involving the reactive cysteines. Under reducing conditions zinc is bound to the reactive cysteines and the protein is inactive.</text>
</comment>
<evidence type="ECO:0000313" key="7">
    <source>
        <dbReference type="EMBL" id="EOT84198.1"/>
    </source>
</evidence>
<dbReference type="SUPFAM" id="SSF64397">
    <property type="entry name" value="Hsp33 domain"/>
    <property type="match status" value="1"/>
</dbReference>
<comment type="caution">
    <text evidence="7">The sequence shown here is derived from an EMBL/GenBank/DDBJ whole genome shotgun (WGS) entry which is preliminary data.</text>
</comment>
<dbReference type="PATRIC" id="fig|1140003.3.peg.2155"/>
<dbReference type="CDD" id="cd00498">
    <property type="entry name" value="Hsp33"/>
    <property type="match status" value="1"/>
</dbReference>
<sequence>MTKDYLVKALAYGGFVRAYAVSATETVAEAQRRHDTWNTASAALGRTIVGGLLLGSTLKGDDTITVKVQGNGPAGLIMVDSNGRGEVKGYIQNPNVSLPLNEKGKIDVRGAVGTEGVFTVIKDLGLKEPFSGQTPIVSGELGEDFTYYLAVSEQVPSAVGLSVLVDTDDSIRSAGGFMLQIMPGASEEVIDKIEARLANLPLVSSLLDQGKTPEDILDTIFDGESLMILDTMPVEFKCDCSKEKFGNAILTLGTKEIQDMIDEDHGAEAVCSFCNNKYYFDEADLEEIKAEITGGN</sequence>
<protein>
    <recommendedName>
        <fullName evidence="6">33 kDa chaperonin</fullName>
    </recommendedName>
    <alternativeName>
        <fullName evidence="6">Heat shock protein 33 homolog</fullName>
        <shortName evidence="6">HSP33</shortName>
    </alternativeName>
</protein>
<feature type="disulfide bond" description="Redox-active" evidence="6">
    <location>
        <begin position="238"/>
        <end position="240"/>
    </location>
</feature>
<organism evidence="7 8">
    <name type="scientific">Enterococcus sulfureus ATCC 49903</name>
    <dbReference type="NCBI Taxonomy" id="1140003"/>
    <lineage>
        <taxon>Bacteria</taxon>
        <taxon>Bacillati</taxon>
        <taxon>Bacillota</taxon>
        <taxon>Bacilli</taxon>
        <taxon>Lactobacillales</taxon>
        <taxon>Enterococcaceae</taxon>
        <taxon>Enterococcus</taxon>
    </lineage>
</organism>
<dbReference type="GO" id="GO:0044183">
    <property type="term" value="F:protein folding chaperone"/>
    <property type="evidence" value="ECO:0007669"/>
    <property type="project" value="TreeGrafter"/>
</dbReference>
<dbReference type="OrthoDB" id="9776534at2"/>
<evidence type="ECO:0000256" key="2">
    <source>
        <dbReference type="ARBA" id="ARBA00022833"/>
    </source>
</evidence>
<evidence type="ECO:0000256" key="3">
    <source>
        <dbReference type="ARBA" id="ARBA00023157"/>
    </source>
</evidence>
<dbReference type="GO" id="GO:0051082">
    <property type="term" value="F:unfolded protein binding"/>
    <property type="evidence" value="ECO:0007669"/>
    <property type="project" value="UniProtKB-UniRule"/>
</dbReference>
<keyword evidence="3 6" id="KW-1015">Disulfide bond</keyword>
<accession>S0P5V8</accession>
<dbReference type="RefSeq" id="WP_016186659.1">
    <property type="nucleotide sequence ID" value="NZ_ASWO01000004.1"/>
</dbReference>
<dbReference type="SUPFAM" id="SSF118352">
    <property type="entry name" value="HSP33 redox switch-like"/>
    <property type="match status" value="1"/>
</dbReference>
<evidence type="ECO:0000256" key="1">
    <source>
        <dbReference type="ARBA" id="ARBA00022490"/>
    </source>
</evidence>
<keyword evidence="4 6" id="KW-0143">Chaperone</keyword>
<dbReference type="GO" id="GO:0042026">
    <property type="term" value="P:protein refolding"/>
    <property type="evidence" value="ECO:0007669"/>
    <property type="project" value="TreeGrafter"/>
</dbReference>
<proteinExistence type="inferred from homology"/>
<keyword evidence="2 6" id="KW-0862">Zinc</keyword>
<gene>
    <name evidence="6" type="primary">hslO</name>
    <name evidence="7" type="ORF">I573_01099</name>
</gene>
<keyword evidence="5 6" id="KW-0676">Redox-active center</keyword>
<evidence type="ECO:0000313" key="8">
    <source>
        <dbReference type="Proteomes" id="UP000015961"/>
    </source>
</evidence>
<dbReference type="PANTHER" id="PTHR30111">
    <property type="entry name" value="33 KDA CHAPERONIN"/>
    <property type="match status" value="1"/>
</dbReference>
<keyword evidence="1 6" id="KW-0963">Cytoplasm</keyword>
<dbReference type="InterPro" id="IPR016153">
    <property type="entry name" value="Heat_shock_Hsp33_N"/>
</dbReference>
<dbReference type="InterPro" id="IPR016154">
    <property type="entry name" value="Heat_shock_Hsp33_C"/>
</dbReference>
<dbReference type="eggNOG" id="COG1281">
    <property type="taxonomic scope" value="Bacteria"/>
</dbReference>
<keyword evidence="8" id="KW-1185">Reference proteome</keyword>
<dbReference type="Pfam" id="PF01430">
    <property type="entry name" value="HSP33"/>
    <property type="match status" value="1"/>
</dbReference>
<dbReference type="PIRSF" id="PIRSF005261">
    <property type="entry name" value="Heat_shock_Hsp33"/>
    <property type="match status" value="1"/>
</dbReference>
<comment type="subcellular location">
    <subcellularLocation>
        <location evidence="6">Cytoplasm</location>
    </subcellularLocation>
</comment>
<dbReference type="Gene3D" id="3.90.1280.10">
    <property type="entry name" value="HSP33 redox switch-like"/>
    <property type="match status" value="1"/>
</dbReference>
<dbReference type="PANTHER" id="PTHR30111:SF1">
    <property type="entry name" value="33 KDA CHAPERONIN"/>
    <property type="match status" value="1"/>
</dbReference>
<dbReference type="EMBL" id="ASWO01000004">
    <property type="protein sequence ID" value="EOT84198.1"/>
    <property type="molecule type" value="Genomic_DNA"/>
</dbReference>
<evidence type="ECO:0000256" key="5">
    <source>
        <dbReference type="ARBA" id="ARBA00023284"/>
    </source>
</evidence>